<evidence type="ECO:0000313" key="3">
    <source>
        <dbReference type="Proteomes" id="UP001174997"/>
    </source>
</evidence>
<evidence type="ECO:0000313" key="2">
    <source>
        <dbReference type="EMBL" id="KAK0661653.1"/>
    </source>
</evidence>
<sequence length="260" mass="28542">MPNLVSVDVSVTDDRVSLVFSHRAVAAAYASYLKAEDTRQQQRAPSFSPHHSPQLNNHNPYRTLHNNPFSSYHRAPQFSPATKEVTFFLPSFITWFITCRLPDDEDAVTFSFIDADEQVATKWAESMLLFELVPPNPYDDVKQLHVRRLWNKARLIKLLEDLQQHQQQARPGSGGSWQQGGPVQGLNAGFHAGAGYGGYAVSGGKTNSTVTSPRGSVRGSPTGPGGQGGYGRMNNGPNNGQMNGLGVAHSGPKRARDVWW</sequence>
<keyword evidence="3" id="KW-1185">Reference proteome</keyword>
<feature type="compositionally biased region" description="Gly residues" evidence="1">
    <location>
        <begin position="222"/>
        <end position="231"/>
    </location>
</feature>
<organism evidence="2 3">
    <name type="scientific">Cercophora samala</name>
    <dbReference type="NCBI Taxonomy" id="330535"/>
    <lineage>
        <taxon>Eukaryota</taxon>
        <taxon>Fungi</taxon>
        <taxon>Dikarya</taxon>
        <taxon>Ascomycota</taxon>
        <taxon>Pezizomycotina</taxon>
        <taxon>Sordariomycetes</taxon>
        <taxon>Sordariomycetidae</taxon>
        <taxon>Sordariales</taxon>
        <taxon>Lasiosphaeriaceae</taxon>
        <taxon>Cercophora</taxon>
    </lineage>
</organism>
<feature type="region of interest" description="Disordered" evidence="1">
    <location>
        <begin position="40"/>
        <end position="60"/>
    </location>
</feature>
<reference evidence="2" key="1">
    <citation type="submission" date="2023-06" db="EMBL/GenBank/DDBJ databases">
        <title>Genome-scale phylogeny and comparative genomics of the fungal order Sordariales.</title>
        <authorList>
            <consortium name="Lawrence Berkeley National Laboratory"/>
            <person name="Hensen N."/>
            <person name="Bonometti L."/>
            <person name="Westerberg I."/>
            <person name="Brannstrom I.O."/>
            <person name="Guillou S."/>
            <person name="Cros-Aarteil S."/>
            <person name="Calhoun S."/>
            <person name="Haridas S."/>
            <person name="Kuo A."/>
            <person name="Mondo S."/>
            <person name="Pangilinan J."/>
            <person name="Riley R."/>
            <person name="Labutti K."/>
            <person name="Andreopoulos B."/>
            <person name="Lipzen A."/>
            <person name="Chen C."/>
            <person name="Yanf M."/>
            <person name="Daum C."/>
            <person name="Ng V."/>
            <person name="Clum A."/>
            <person name="Steindorff A."/>
            <person name="Ohm R."/>
            <person name="Martin F."/>
            <person name="Silar P."/>
            <person name="Natvig D."/>
            <person name="Lalanne C."/>
            <person name="Gautier V."/>
            <person name="Ament-Velasquez S.L."/>
            <person name="Kruys A."/>
            <person name="Hutchinson M.I."/>
            <person name="Powell A.J."/>
            <person name="Barry K."/>
            <person name="Miller A.N."/>
            <person name="Grigoriev I.V."/>
            <person name="Debuchy R."/>
            <person name="Gladieux P."/>
            <person name="Thoren M.H."/>
            <person name="Johannesson H."/>
        </authorList>
    </citation>
    <scope>NUCLEOTIDE SEQUENCE</scope>
    <source>
        <strain evidence="2">CBS 307.81</strain>
    </source>
</reference>
<protein>
    <submittedName>
        <fullName evidence="2">Uncharacterized protein</fullName>
    </submittedName>
</protein>
<proteinExistence type="predicted"/>
<accession>A0AA39Z007</accession>
<comment type="caution">
    <text evidence="2">The sequence shown here is derived from an EMBL/GenBank/DDBJ whole genome shotgun (WGS) entry which is preliminary data.</text>
</comment>
<feature type="region of interest" description="Disordered" evidence="1">
    <location>
        <begin position="207"/>
        <end position="260"/>
    </location>
</feature>
<dbReference type="Proteomes" id="UP001174997">
    <property type="component" value="Unassembled WGS sequence"/>
</dbReference>
<feature type="compositionally biased region" description="Low complexity" evidence="1">
    <location>
        <begin position="232"/>
        <end position="246"/>
    </location>
</feature>
<gene>
    <name evidence="2" type="ORF">QBC41DRAFT_33981</name>
</gene>
<name>A0AA39Z007_9PEZI</name>
<evidence type="ECO:0000256" key="1">
    <source>
        <dbReference type="SAM" id="MobiDB-lite"/>
    </source>
</evidence>
<dbReference type="AlphaFoldDB" id="A0AA39Z007"/>
<dbReference type="EMBL" id="JAULSY010000149">
    <property type="protein sequence ID" value="KAK0661653.1"/>
    <property type="molecule type" value="Genomic_DNA"/>
</dbReference>
<feature type="compositionally biased region" description="Polar residues" evidence="1">
    <location>
        <begin position="41"/>
        <end position="60"/>
    </location>
</feature>